<feature type="region of interest" description="Disordered" evidence="1">
    <location>
        <begin position="53"/>
        <end position="86"/>
    </location>
</feature>
<evidence type="ECO:0008006" key="3">
    <source>
        <dbReference type="Google" id="ProtNLM"/>
    </source>
</evidence>
<comment type="caution">
    <text evidence="2">The sequence shown here is derived from an EMBL/GenBank/DDBJ whole genome shotgun (WGS) entry which is preliminary data.</text>
</comment>
<dbReference type="PANTHER" id="PTHR33067">
    <property type="entry name" value="RNA-DIRECTED DNA POLYMERASE-RELATED"/>
    <property type="match status" value="1"/>
</dbReference>
<organism evidence="2">
    <name type="scientific">Tanacetum cinerariifolium</name>
    <name type="common">Dalmatian daisy</name>
    <name type="synonym">Chrysanthemum cinerariifolium</name>
    <dbReference type="NCBI Taxonomy" id="118510"/>
    <lineage>
        <taxon>Eukaryota</taxon>
        <taxon>Viridiplantae</taxon>
        <taxon>Streptophyta</taxon>
        <taxon>Embryophyta</taxon>
        <taxon>Tracheophyta</taxon>
        <taxon>Spermatophyta</taxon>
        <taxon>Magnoliopsida</taxon>
        <taxon>eudicotyledons</taxon>
        <taxon>Gunneridae</taxon>
        <taxon>Pentapetalae</taxon>
        <taxon>asterids</taxon>
        <taxon>campanulids</taxon>
        <taxon>Asterales</taxon>
        <taxon>Asteraceae</taxon>
        <taxon>Asteroideae</taxon>
        <taxon>Anthemideae</taxon>
        <taxon>Anthemidinae</taxon>
        <taxon>Tanacetum</taxon>
    </lineage>
</organism>
<dbReference type="CDD" id="cd00303">
    <property type="entry name" value="retropepsin_like"/>
    <property type="match status" value="1"/>
</dbReference>
<sequence length="619" mass="70836">MEGLVSNFMASQEARLYKFKAYFKQQQSKMTNKINTVLKAITDRIAGVLPSDTVKNPKLSTSQRGNHFSNKPVANQGGNQTATTKRTQHTLEDEFKDLHLNLSVLEVIAHAPIYNTMLDKYVESLELGKNRSAFVQREISAKMEDSRLFILPCRLGNSKPFDTLANLRSCVNIIPLYLFKKLNIGVLEEIDHIFGLTDRTKSYPVEIVKDVEVRIGKLKLLNDFYVIDMKKDLETPLLIGKGFLATANAVIDCRKAKIAVEKPICLRKANPKCRGYRSRGCIQTGGKITELDANEDVTLVDVDAEVKMDANIQGEDTDKTEPAEIEEVLEVVTAAKLMTEVVTTATPITTAAQVPKASAPREEWVEIRPIFEKHYNSIQAFLKKGEKKIKEEGSKRKGKNLEQDTAKKQRIDEDAEELKRHLQIVANDDDDVYTEATPLASKVLVVDYQIHHENNKPYYKIIRVDGTHKLFLSFITLLKNFDREDLETLWKPVKEIFESIKPKYFSDDFLLNTLKIMFEKSNVEANVWRDHKGRYGLAKKYPLTHFTLEQMLNNVRLEVEEESEMSLELLRRSLGEDDASKHGRNLKQRSIFEERDFDVQAMMDADYELAARLRAEEQR</sequence>
<dbReference type="Gene3D" id="2.40.70.10">
    <property type="entry name" value="Acid Proteases"/>
    <property type="match status" value="1"/>
</dbReference>
<dbReference type="EMBL" id="BKCJ010005482">
    <property type="protein sequence ID" value="GEU66986.1"/>
    <property type="molecule type" value="Genomic_DNA"/>
</dbReference>
<gene>
    <name evidence="2" type="ORF">Tci_038964</name>
</gene>
<feature type="compositionally biased region" description="Polar residues" evidence="1">
    <location>
        <begin position="58"/>
        <end position="85"/>
    </location>
</feature>
<dbReference type="PANTHER" id="PTHR33067:SF9">
    <property type="entry name" value="RNA-DIRECTED DNA POLYMERASE"/>
    <property type="match status" value="1"/>
</dbReference>
<accession>A0A6L2LYY7</accession>
<protein>
    <recommendedName>
        <fullName evidence="3">Reverse transcriptase domain-containing protein</fullName>
    </recommendedName>
</protein>
<proteinExistence type="predicted"/>
<evidence type="ECO:0000313" key="2">
    <source>
        <dbReference type="EMBL" id="GEU66986.1"/>
    </source>
</evidence>
<name>A0A6L2LYY7_TANCI</name>
<feature type="region of interest" description="Disordered" evidence="1">
    <location>
        <begin position="389"/>
        <end position="410"/>
    </location>
</feature>
<evidence type="ECO:0000256" key="1">
    <source>
        <dbReference type="SAM" id="MobiDB-lite"/>
    </source>
</evidence>
<dbReference type="AlphaFoldDB" id="A0A6L2LYY7"/>
<dbReference type="InterPro" id="IPR021109">
    <property type="entry name" value="Peptidase_aspartic_dom_sf"/>
</dbReference>
<reference evidence="2" key="1">
    <citation type="journal article" date="2019" name="Sci. Rep.">
        <title>Draft genome of Tanacetum cinerariifolium, the natural source of mosquito coil.</title>
        <authorList>
            <person name="Yamashiro T."/>
            <person name="Shiraishi A."/>
            <person name="Satake H."/>
            <person name="Nakayama K."/>
        </authorList>
    </citation>
    <scope>NUCLEOTIDE SEQUENCE</scope>
</reference>